<evidence type="ECO:0000313" key="3">
    <source>
        <dbReference type="EMBL" id="KZV86336.1"/>
    </source>
</evidence>
<feature type="region of interest" description="Disordered" evidence="1">
    <location>
        <begin position="23"/>
        <end position="46"/>
    </location>
</feature>
<sequence length="464" mass="50918">MPDGILASARRSLYRTAGSVVPTLRSRQSPRAKDANPSSSVDTSRQRQHELAALPVELIQHILAFVTCDARSHTTFFASRRTLTACALVCRTWYRCALEIIYADIRLVNLQSALLLLRTLSERAELAARVQSLHLPGAEGNAPRDPREMLSKFGDDQTRSRRSLPSPLIRVVALCHGIYSLHINLAPTDAPVPILSSLLDALKLPRLQGLWINFSQRLGFNIATWSAEGLLLVLSHPALSSLRTFSLTNVLIAYGNGVPLPRPKSLPRLRILRLHSVKAFEAVDEPIQALLQHFHPSLESVIISGHSKVYHPTRTFGALASTLRSLWISHIGFSSLEGFANVTHLRAGLIPLEMMAVSDLPPRLHALVVELPAVTLDPTLSPFPGAATTGAMRYLLHVLPAHEELREVMFHGRVRAPQIKLFHMFAILCANAGEELGLRVSTEAVVTGGVYYARSGVGPDLSLM</sequence>
<dbReference type="SUPFAM" id="SSF52047">
    <property type="entry name" value="RNI-like"/>
    <property type="match status" value="1"/>
</dbReference>
<dbReference type="AlphaFoldDB" id="A0A165E8S3"/>
<accession>A0A165E8S3</accession>
<proteinExistence type="predicted"/>
<dbReference type="SUPFAM" id="SSF81383">
    <property type="entry name" value="F-box domain"/>
    <property type="match status" value="1"/>
</dbReference>
<evidence type="ECO:0000259" key="2">
    <source>
        <dbReference type="Pfam" id="PF12937"/>
    </source>
</evidence>
<feature type="domain" description="F-box" evidence="2">
    <location>
        <begin position="52"/>
        <end position="99"/>
    </location>
</feature>
<keyword evidence="4" id="KW-1185">Reference proteome</keyword>
<dbReference type="InterPro" id="IPR036047">
    <property type="entry name" value="F-box-like_dom_sf"/>
</dbReference>
<dbReference type="Gene3D" id="1.20.1280.50">
    <property type="match status" value="1"/>
</dbReference>
<organism evidence="3 4">
    <name type="scientific">Exidia glandulosa HHB12029</name>
    <dbReference type="NCBI Taxonomy" id="1314781"/>
    <lineage>
        <taxon>Eukaryota</taxon>
        <taxon>Fungi</taxon>
        <taxon>Dikarya</taxon>
        <taxon>Basidiomycota</taxon>
        <taxon>Agaricomycotina</taxon>
        <taxon>Agaricomycetes</taxon>
        <taxon>Auriculariales</taxon>
        <taxon>Exidiaceae</taxon>
        <taxon>Exidia</taxon>
    </lineage>
</organism>
<dbReference type="OrthoDB" id="270763at2759"/>
<name>A0A165E8S3_EXIGL</name>
<evidence type="ECO:0000313" key="4">
    <source>
        <dbReference type="Proteomes" id="UP000077266"/>
    </source>
</evidence>
<dbReference type="Pfam" id="PF12937">
    <property type="entry name" value="F-box-like"/>
    <property type="match status" value="1"/>
</dbReference>
<dbReference type="Proteomes" id="UP000077266">
    <property type="component" value="Unassembled WGS sequence"/>
</dbReference>
<reference evidence="3 4" key="1">
    <citation type="journal article" date="2016" name="Mol. Biol. Evol.">
        <title>Comparative Genomics of Early-Diverging Mushroom-Forming Fungi Provides Insights into the Origins of Lignocellulose Decay Capabilities.</title>
        <authorList>
            <person name="Nagy L.G."/>
            <person name="Riley R."/>
            <person name="Tritt A."/>
            <person name="Adam C."/>
            <person name="Daum C."/>
            <person name="Floudas D."/>
            <person name="Sun H."/>
            <person name="Yadav J.S."/>
            <person name="Pangilinan J."/>
            <person name="Larsson K.H."/>
            <person name="Matsuura K."/>
            <person name="Barry K."/>
            <person name="Labutti K."/>
            <person name="Kuo R."/>
            <person name="Ohm R.A."/>
            <person name="Bhattacharya S.S."/>
            <person name="Shirouzu T."/>
            <person name="Yoshinaga Y."/>
            <person name="Martin F.M."/>
            <person name="Grigoriev I.V."/>
            <person name="Hibbett D.S."/>
        </authorList>
    </citation>
    <scope>NUCLEOTIDE SEQUENCE [LARGE SCALE GENOMIC DNA]</scope>
    <source>
        <strain evidence="3 4">HHB12029</strain>
    </source>
</reference>
<gene>
    <name evidence="3" type="ORF">EXIGLDRAFT_226678</name>
</gene>
<evidence type="ECO:0000256" key="1">
    <source>
        <dbReference type="SAM" id="MobiDB-lite"/>
    </source>
</evidence>
<dbReference type="InParanoid" id="A0A165E8S3"/>
<dbReference type="EMBL" id="KV426159">
    <property type="protein sequence ID" value="KZV86336.1"/>
    <property type="molecule type" value="Genomic_DNA"/>
</dbReference>
<protein>
    <recommendedName>
        <fullName evidence="2">F-box domain-containing protein</fullName>
    </recommendedName>
</protein>
<dbReference type="InterPro" id="IPR001810">
    <property type="entry name" value="F-box_dom"/>
</dbReference>